<dbReference type="InterPro" id="IPR036034">
    <property type="entry name" value="PDZ_sf"/>
</dbReference>
<comment type="caution">
    <text evidence="3">The sequence shown here is derived from an EMBL/GenBank/DDBJ whole genome shotgun (WGS) entry which is preliminary data.</text>
</comment>
<protein>
    <submittedName>
        <fullName evidence="3">Peptidase S55</fullName>
    </submittedName>
</protein>
<keyword evidence="4" id="KW-1185">Reference proteome</keyword>
<dbReference type="InterPro" id="IPR008763">
    <property type="entry name" value="Peptidase_S55"/>
</dbReference>
<dbReference type="Pfam" id="PF05580">
    <property type="entry name" value="Peptidase_S55"/>
    <property type="match status" value="1"/>
</dbReference>
<proteinExistence type="predicted"/>
<organism evidence="3 4">
    <name type="scientific">Terrisporobacter othiniensis</name>
    <dbReference type="NCBI Taxonomy" id="1577792"/>
    <lineage>
        <taxon>Bacteria</taxon>
        <taxon>Bacillati</taxon>
        <taxon>Bacillota</taxon>
        <taxon>Clostridia</taxon>
        <taxon>Peptostreptococcales</taxon>
        <taxon>Peptostreptococcaceae</taxon>
        <taxon>Terrisporobacter</taxon>
    </lineage>
</organism>
<keyword evidence="1" id="KW-0812">Transmembrane</keyword>
<evidence type="ECO:0000259" key="2">
    <source>
        <dbReference type="PROSITE" id="PS51494"/>
    </source>
</evidence>
<accession>A0A0B3VXQ0</accession>
<name>A0A0B3VXQ0_9FIRM</name>
<dbReference type="AlphaFoldDB" id="A0A0B3VXQ0"/>
<evidence type="ECO:0000256" key="1">
    <source>
        <dbReference type="SAM" id="Phobius"/>
    </source>
</evidence>
<dbReference type="OrthoDB" id="9765242at2"/>
<feature type="domain" description="Peptidase S55" evidence="2">
    <location>
        <begin position="116"/>
        <end position="339"/>
    </location>
</feature>
<evidence type="ECO:0000313" key="4">
    <source>
        <dbReference type="Proteomes" id="UP000031189"/>
    </source>
</evidence>
<dbReference type="SUPFAM" id="SSF50156">
    <property type="entry name" value="PDZ domain-like"/>
    <property type="match status" value="1"/>
</dbReference>
<dbReference type="PROSITE" id="PS51494">
    <property type="entry name" value="SPOIVB"/>
    <property type="match status" value="1"/>
</dbReference>
<reference evidence="3 4" key="1">
    <citation type="submission" date="2014-12" db="EMBL/GenBank/DDBJ databases">
        <title>Draft genome sequence of Terrisporobacter sp. 08-306576, isolated from the blood culture of a bacteremia patient.</title>
        <authorList>
            <person name="Lund L.C."/>
            <person name="Sydenham T.V."/>
            <person name="Hogh S.V."/>
            <person name="Skov M.N."/>
            <person name="Kemp M."/>
            <person name="Justesen U.S."/>
        </authorList>
    </citation>
    <scope>NUCLEOTIDE SEQUENCE [LARGE SCALE GENOMIC DNA]</scope>
    <source>
        <strain evidence="3 4">08-306576</strain>
    </source>
</reference>
<feature type="transmembrane region" description="Helical" evidence="1">
    <location>
        <begin position="21"/>
        <end position="38"/>
    </location>
</feature>
<keyword evidence="1" id="KW-0472">Membrane</keyword>
<evidence type="ECO:0000313" key="3">
    <source>
        <dbReference type="EMBL" id="KHS57424.1"/>
    </source>
</evidence>
<dbReference type="Proteomes" id="UP000031189">
    <property type="component" value="Unassembled WGS sequence"/>
</dbReference>
<dbReference type="SUPFAM" id="SSF50494">
    <property type="entry name" value="Trypsin-like serine proteases"/>
    <property type="match status" value="1"/>
</dbReference>
<sequence length="339" mass="38103">MFYILNKIFKDEIASSKIKNRINGLVLIFFYVFLYFFSNNFIYSQSLEKNDCEYLIPMGNILQIDAELKNIIVRNEIDNCPLKIGDSILKVENNDITSYEDFSYAISSLNRDDDASVLIRRENSVFCLKCDKNALEKINFNNFISGFATLTYINPNTNEFGAVAHSINIGTTRKIPIKKGCISLTNNLNIKKSCKGNVGCINATKNNVIGEFDDNTTFGIKGVINNMDLSNYKKYKVAEVDEVKLGKAQIILQNKSNVCKKYNVEIINIEKQRKPDSKGIKIKITDPQLLKETGGIVQGMSGTPIVQGNKIVGAVSHALENNPTVGYGVYIKWMLEEPQ</sequence>
<dbReference type="STRING" id="1577792.QX51_08195"/>
<gene>
    <name evidence="3" type="ORF">QX51_08195</name>
</gene>
<keyword evidence="1" id="KW-1133">Transmembrane helix</keyword>
<dbReference type="InterPro" id="IPR009003">
    <property type="entry name" value="Peptidase_S1_PA"/>
</dbReference>
<dbReference type="EMBL" id="JWHR01000075">
    <property type="protein sequence ID" value="KHS57424.1"/>
    <property type="molecule type" value="Genomic_DNA"/>
</dbReference>